<organism evidence="2 3">
    <name type="scientific">Tautonia plasticadhaerens</name>
    <dbReference type="NCBI Taxonomy" id="2527974"/>
    <lineage>
        <taxon>Bacteria</taxon>
        <taxon>Pseudomonadati</taxon>
        <taxon>Planctomycetota</taxon>
        <taxon>Planctomycetia</taxon>
        <taxon>Isosphaerales</taxon>
        <taxon>Isosphaeraceae</taxon>
        <taxon>Tautonia</taxon>
    </lineage>
</organism>
<dbReference type="OrthoDB" id="285898at2"/>
<gene>
    <name evidence="2" type="ORF">ElP_09110</name>
</gene>
<dbReference type="Pfam" id="PF13683">
    <property type="entry name" value="rve_3"/>
    <property type="match status" value="1"/>
</dbReference>
<reference evidence="2 3" key="1">
    <citation type="submission" date="2019-02" db="EMBL/GenBank/DDBJ databases">
        <title>Deep-cultivation of Planctomycetes and their phenomic and genomic characterization uncovers novel biology.</title>
        <authorList>
            <person name="Wiegand S."/>
            <person name="Jogler M."/>
            <person name="Boedeker C."/>
            <person name="Pinto D."/>
            <person name="Vollmers J."/>
            <person name="Rivas-Marin E."/>
            <person name="Kohn T."/>
            <person name="Peeters S.H."/>
            <person name="Heuer A."/>
            <person name="Rast P."/>
            <person name="Oberbeckmann S."/>
            <person name="Bunk B."/>
            <person name="Jeske O."/>
            <person name="Meyerdierks A."/>
            <person name="Storesund J.E."/>
            <person name="Kallscheuer N."/>
            <person name="Luecker S."/>
            <person name="Lage O.M."/>
            <person name="Pohl T."/>
            <person name="Merkel B.J."/>
            <person name="Hornburger P."/>
            <person name="Mueller R.-W."/>
            <person name="Bruemmer F."/>
            <person name="Labrenz M."/>
            <person name="Spormann A.M."/>
            <person name="Op den Camp H."/>
            <person name="Overmann J."/>
            <person name="Amann R."/>
            <person name="Jetten M.S.M."/>
            <person name="Mascher T."/>
            <person name="Medema M.H."/>
            <person name="Devos D.P."/>
            <person name="Kaster A.-K."/>
            <person name="Ovreas L."/>
            <person name="Rohde M."/>
            <person name="Galperin M.Y."/>
            <person name="Jogler C."/>
        </authorList>
    </citation>
    <scope>NUCLEOTIDE SEQUENCE [LARGE SCALE GENOMIC DNA]</scope>
    <source>
        <strain evidence="2 3">ElP</strain>
    </source>
</reference>
<dbReference type="InterPro" id="IPR036397">
    <property type="entry name" value="RNaseH_sf"/>
</dbReference>
<evidence type="ECO:0000313" key="2">
    <source>
        <dbReference type="EMBL" id="QDV33069.1"/>
    </source>
</evidence>
<keyword evidence="3" id="KW-1185">Reference proteome</keyword>
<sequence length="380" mass="42002">MPWNEASLMSLRTEFVALAAAEGANVRELCRRYGISPKTAYKWIARHRAGGADALADRPRRPARSPGRCPEPLEAEVLRLRDAHPAWGGRKLRARLVALGVTDVPAASTITAILRRHGRLDPAAAAAHRPSVRFEHDAPNRLRQMDFKGHFATACGRCHPLTVLDDHSRFALALEACGDERATTVRGHLTDLFRRYGLPERVLCDNGPPWGTAGLGQRYTALAVWLLRLGVGVGHGRPAHPQTQGKDERFHRTLKAEVIGRRAFADLADCQRRFDPWRAVYNHERPHEALGLVVPASRDRPSPRPFPEALPEWEYGPGDAVRKVARDGAISFRGRPVDLGKAFGGERVAVRPTAEDGVYGVYLGVHRVAQADLRVQNPPD</sequence>
<evidence type="ECO:0000259" key="1">
    <source>
        <dbReference type="PROSITE" id="PS50994"/>
    </source>
</evidence>
<name>A0A518GWV2_9BACT</name>
<dbReference type="NCBIfam" id="NF033577">
    <property type="entry name" value="transpos_IS481"/>
    <property type="match status" value="1"/>
</dbReference>
<protein>
    <submittedName>
        <fullName evidence="2">Integrase core domain protein</fullName>
    </submittedName>
</protein>
<accession>A0A518GWV2</accession>
<dbReference type="AlphaFoldDB" id="A0A518GWV2"/>
<dbReference type="EMBL" id="CP036426">
    <property type="protein sequence ID" value="QDV33069.1"/>
    <property type="molecule type" value="Genomic_DNA"/>
</dbReference>
<dbReference type="PROSITE" id="PS50994">
    <property type="entry name" value="INTEGRASE"/>
    <property type="match status" value="1"/>
</dbReference>
<dbReference type="InterPro" id="IPR036388">
    <property type="entry name" value="WH-like_DNA-bd_sf"/>
</dbReference>
<dbReference type="InterPro" id="IPR009057">
    <property type="entry name" value="Homeodomain-like_sf"/>
</dbReference>
<evidence type="ECO:0000313" key="3">
    <source>
        <dbReference type="Proteomes" id="UP000317835"/>
    </source>
</evidence>
<dbReference type="KEGG" id="tpla:ElP_09110"/>
<dbReference type="SUPFAM" id="SSF46689">
    <property type="entry name" value="Homeodomain-like"/>
    <property type="match status" value="1"/>
</dbReference>
<dbReference type="Proteomes" id="UP000317835">
    <property type="component" value="Chromosome"/>
</dbReference>
<dbReference type="Gene3D" id="1.10.10.10">
    <property type="entry name" value="Winged helix-like DNA-binding domain superfamily/Winged helix DNA-binding domain"/>
    <property type="match status" value="1"/>
</dbReference>
<feature type="domain" description="Integrase catalytic" evidence="1">
    <location>
        <begin position="135"/>
        <end position="303"/>
    </location>
</feature>
<dbReference type="InterPro" id="IPR012337">
    <property type="entry name" value="RNaseH-like_sf"/>
</dbReference>
<dbReference type="PANTHER" id="PTHR35004">
    <property type="entry name" value="TRANSPOSASE RV3428C-RELATED"/>
    <property type="match status" value="1"/>
</dbReference>
<dbReference type="SUPFAM" id="SSF53098">
    <property type="entry name" value="Ribonuclease H-like"/>
    <property type="match status" value="1"/>
</dbReference>
<dbReference type="GO" id="GO:0003676">
    <property type="term" value="F:nucleic acid binding"/>
    <property type="evidence" value="ECO:0007669"/>
    <property type="project" value="InterPro"/>
</dbReference>
<dbReference type="Gene3D" id="3.30.420.10">
    <property type="entry name" value="Ribonuclease H-like superfamily/Ribonuclease H"/>
    <property type="match status" value="1"/>
</dbReference>
<proteinExistence type="predicted"/>
<dbReference type="Pfam" id="PF13565">
    <property type="entry name" value="HTH_32"/>
    <property type="match status" value="1"/>
</dbReference>
<dbReference type="GO" id="GO:0015074">
    <property type="term" value="P:DNA integration"/>
    <property type="evidence" value="ECO:0007669"/>
    <property type="project" value="InterPro"/>
</dbReference>
<dbReference type="PANTHER" id="PTHR35004:SF6">
    <property type="entry name" value="TRANSPOSASE"/>
    <property type="match status" value="1"/>
</dbReference>
<dbReference type="InterPro" id="IPR047656">
    <property type="entry name" value="IS481-like_transpos"/>
</dbReference>
<dbReference type="RefSeq" id="WP_145267487.1">
    <property type="nucleotide sequence ID" value="NZ_CP036426.1"/>
</dbReference>
<dbReference type="InterPro" id="IPR001584">
    <property type="entry name" value="Integrase_cat-core"/>
</dbReference>